<comment type="caution">
    <text evidence="1">The sequence shown here is derived from an EMBL/GenBank/DDBJ whole genome shotgun (WGS) entry which is preliminary data.</text>
</comment>
<evidence type="ECO:0000313" key="1">
    <source>
        <dbReference type="EMBL" id="MCI05024.1"/>
    </source>
</evidence>
<dbReference type="Proteomes" id="UP000265520">
    <property type="component" value="Unassembled WGS sequence"/>
</dbReference>
<organism evidence="1 2">
    <name type="scientific">Trifolium medium</name>
    <dbReference type="NCBI Taxonomy" id="97028"/>
    <lineage>
        <taxon>Eukaryota</taxon>
        <taxon>Viridiplantae</taxon>
        <taxon>Streptophyta</taxon>
        <taxon>Embryophyta</taxon>
        <taxon>Tracheophyta</taxon>
        <taxon>Spermatophyta</taxon>
        <taxon>Magnoliopsida</taxon>
        <taxon>eudicotyledons</taxon>
        <taxon>Gunneridae</taxon>
        <taxon>Pentapetalae</taxon>
        <taxon>rosids</taxon>
        <taxon>fabids</taxon>
        <taxon>Fabales</taxon>
        <taxon>Fabaceae</taxon>
        <taxon>Papilionoideae</taxon>
        <taxon>50 kb inversion clade</taxon>
        <taxon>NPAAA clade</taxon>
        <taxon>Hologalegina</taxon>
        <taxon>IRL clade</taxon>
        <taxon>Trifolieae</taxon>
        <taxon>Trifolium</taxon>
    </lineage>
</organism>
<proteinExistence type="predicted"/>
<name>A0A392NZY7_9FABA</name>
<reference evidence="1 2" key="1">
    <citation type="journal article" date="2018" name="Front. Plant Sci.">
        <title>Red Clover (Trifolium pratense) and Zigzag Clover (T. medium) - A Picture of Genomic Similarities and Differences.</title>
        <authorList>
            <person name="Dluhosova J."/>
            <person name="Istvanek J."/>
            <person name="Nedelnik J."/>
            <person name="Repkova J."/>
        </authorList>
    </citation>
    <scope>NUCLEOTIDE SEQUENCE [LARGE SCALE GENOMIC DNA]</scope>
    <source>
        <strain evidence="2">cv. 10/8</strain>
        <tissue evidence="1">Leaf</tissue>
    </source>
</reference>
<accession>A0A392NZY7</accession>
<evidence type="ECO:0000313" key="2">
    <source>
        <dbReference type="Proteomes" id="UP000265520"/>
    </source>
</evidence>
<feature type="non-terminal residue" evidence="1">
    <location>
        <position position="123"/>
    </location>
</feature>
<dbReference type="AlphaFoldDB" id="A0A392NZY7"/>
<protein>
    <submittedName>
        <fullName evidence="1">Resistance protein</fullName>
    </submittedName>
</protein>
<sequence>MIEDMGREIVRLESPSRPGERIRLWFSKDILHVFKENKNEFSYAPQYTLKPLNMLWKFGRPYSMLRGIKRIHPRMGLSLPQPENLAQGVGFEKTEIIMLHLLKDKGVQWDGNALKNMENLKIL</sequence>
<keyword evidence="2" id="KW-1185">Reference proteome</keyword>
<dbReference type="EMBL" id="LXQA010057314">
    <property type="protein sequence ID" value="MCI05024.1"/>
    <property type="molecule type" value="Genomic_DNA"/>
</dbReference>